<evidence type="ECO:0000259" key="1">
    <source>
        <dbReference type="Pfam" id="PF07985"/>
    </source>
</evidence>
<dbReference type="InterPro" id="IPR002156">
    <property type="entry name" value="RNaseH_domain"/>
</dbReference>
<dbReference type="GO" id="GO:0005737">
    <property type="term" value="C:cytoplasm"/>
    <property type="evidence" value="ECO:0007669"/>
    <property type="project" value="TreeGrafter"/>
</dbReference>
<dbReference type="CDD" id="cd06222">
    <property type="entry name" value="RNase_H_like"/>
    <property type="match status" value="1"/>
</dbReference>
<dbReference type="SUPFAM" id="SSF53098">
    <property type="entry name" value="Ribonuclease H-like"/>
    <property type="match status" value="1"/>
</dbReference>
<dbReference type="PANTHER" id="PTHR28626:SF4">
    <property type="entry name" value="PROTEIN SENSITIVITY TO RED LIGHT REDUCED 1-LIKE"/>
    <property type="match status" value="1"/>
</dbReference>
<organism evidence="3 4">
    <name type="scientific">Quillaja saponaria</name>
    <name type="common">Soap bark tree</name>
    <dbReference type="NCBI Taxonomy" id="32244"/>
    <lineage>
        <taxon>Eukaryota</taxon>
        <taxon>Viridiplantae</taxon>
        <taxon>Streptophyta</taxon>
        <taxon>Embryophyta</taxon>
        <taxon>Tracheophyta</taxon>
        <taxon>Spermatophyta</taxon>
        <taxon>Magnoliopsida</taxon>
        <taxon>eudicotyledons</taxon>
        <taxon>Gunneridae</taxon>
        <taxon>Pentapetalae</taxon>
        <taxon>rosids</taxon>
        <taxon>fabids</taxon>
        <taxon>Fabales</taxon>
        <taxon>Quillajaceae</taxon>
        <taxon>Quillaja</taxon>
    </lineage>
</organism>
<feature type="domain" description="SRR1-like" evidence="1">
    <location>
        <begin position="96"/>
        <end position="220"/>
    </location>
</feature>
<proteinExistence type="predicted"/>
<dbReference type="InterPro" id="IPR012337">
    <property type="entry name" value="RNaseH-like_sf"/>
</dbReference>
<sequence length="494" mass="58268">MEMELEVSESKTQLPDSDISIEKSMLFSNFDFPSCRIQYFNEKEDLVAIFQDEARRLLIEIEATMKEIDTSKFYKKMWKQLQREKIQINIKRVLGSQTNLTMVIYALGSMEYSYDSQFQLAIALLLKRDFDWIGEIEVFDPMFSPSDSLVLKKLGCNVLLVNEECRRKVEKPTLFFMPNHDPMHMGNLLEANWWPSRINNMILLSNFFINHGYTKRWEYEGKVYYNAHYIYTEAIQKFVVEFKIRSPIKLLGGFSKFSWKFFKVDHDLDMETLLLDGFTKEERLKEARRNDRHSKNRGDYIHLRNCSENFHLRTFKENIEGDGDDDRKKPGYWVEQYSTYRIPRRHRCLWRPPFTGWTKLNYSGKGYDGNKNAGFGGVFCNEFKQQLLVYSGSLGGVDSKIANAEALIQGLKCLPYITAPIKRLVIEGNDFRLSQWINHALEPPKQMRELVRQIWDLLRKVEWVVYHVYDEANSLAIELAHKSASLYNLRIWVG</sequence>
<dbReference type="KEGG" id="qsa:O6P43_003666"/>
<dbReference type="PANTHER" id="PTHR28626">
    <property type="entry name" value="SRR1-LIKE PROTEIN"/>
    <property type="match status" value="1"/>
</dbReference>
<dbReference type="Proteomes" id="UP001163823">
    <property type="component" value="Chromosome 2"/>
</dbReference>
<evidence type="ECO:0000313" key="4">
    <source>
        <dbReference type="Proteomes" id="UP001163823"/>
    </source>
</evidence>
<dbReference type="EMBL" id="JARAOO010000002">
    <property type="protein sequence ID" value="KAJ7980383.1"/>
    <property type="molecule type" value="Genomic_DNA"/>
</dbReference>
<dbReference type="GO" id="GO:0004523">
    <property type="term" value="F:RNA-DNA hybrid ribonuclease activity"/>
    <property type="evidence" value="ECO:0007669"/>
    <property type="project" value="InterPro"/>
</dbReference>
<dbReference type="InterPro" id="IPR036397">
    <property type="entry name" value="RNaseH_sf"/>
</dbReference>
<accession>A0AAD7QFB5</accession>
<gene>
    <name evidence="3" type="ORF">O6P43_003666</name>
</gene>
<evidence type="ECO:0000313" key="3">
    <source>
        <dbReference type="EMBL" id="KAJ7980383.1"/>
    </source>
</evidence>
<protein>
    <submittedName>
        <fullName evidence="3">Protein SENSITIVITY TO RED LIGHT REDUCED like</fullName>
    </submittedName>
</protein>
<reference evidence="3" key="1">
    <citation type="journal article" date="2023" name="Science">
        <title>Elucidation of the pathway for biosynthesis of saponin adjuvants from the soapbark tree.</title>
        <authorList>
            <person name="Reed J."/>
            <person name="Orme A."/>
            <person name="El-Demerdash A."/>
            <person name="Owen C."/>
            <person name="Martin L.B.B."/>
            <person name="Misra R.C."/>
            <person name="Kikuchi S."/>
            <person name="Rejzek M."/>
            <person name="Martin A.C."/>
            <person name="Harkess A."/>
            <person name="Leebens-Mack J."/>
            <person name="Louveau T."/>
            <person name="Stephenson M.J."/>
            <person name="Osbourn A."/>
        </authorList>
    </citation>
    <scope>NUCLEOTIDE SEQUENCE</scope>
    <source>
        <strain evidence="3">S10</strain>
    </source>
</reference>
<dbReference type="InterPro" id="IPR044730">
    <property type="entry name" value="RNase_H-like_dom_plant"/>
</dbReference>
<dbReference type="Pfam" id="PF07985">
    <property type="entry name" value="SRR1"/>
    <property type="match status" value="1"/>
</dbReference>
<comment type="caution">
    <text evidence="3">The sequence shown here is derived from an EMBL/GenBank/DDBJ whole genome shotgun (WGS) entry which is preliminary data.</text>
</comment>
<keyword evidence="4" id="KW-1185">Reference proteome</keyword>
<dbReference type="AlphaFoldDB" id="A0AAD7QFB5"/>
<evidence type="ECO:0000259" key="2">
    <source>
        <dbReference type="Pfam" id="PF13456"/>
    </source>
</evidence>
<feature type="domain" description="RNase H type-1" evidence="2">
    <location>
        <begin position="367"/>
        <end position="482"/>
    </location>
</feature>
<dbReference type="GO" id="GO:0005634">
    <property type="term" value="C:nucleus"/>
    <property type="evidence" value="ECO:0007669"/>
    <property type="project" value="TreeGrafter"/>
</dbReference>
<dbReference type="Gene3D" id="3.30.420.10">
    <property type="entry name" value="Ribonuclease H-like superfamily/Ribonuclease H"/>
    <property type="match status" value="1"/>
</dbReference>
<dbReference type="Pfam" id="PF13456">
    <property type="entry name" value="RVT_3"/>
    <property type="match status" value="1"/>
</dbReference>
<name>A0AAD7QFB5_QUISA</name>
<dbReference type="GO" id="GO:0003676">
    <property type="term" value="F:nucleic acid binding"/>
    <property type="evidence" value="ECO:0007669"/>
    <property type="project" value="InterPro"/>
</dbReference>
<dbReference type="InterPro" id="IPR012942">
    <property type="entry name" value="SRR1-like"/>
</dbReference>
<dbReference type="InterPro" id="IPR040044">
    <property type="entry name" value="SRR1L"/>
</dbReference>